<comment type="caution">
    <text evidence="2">The sequence shown here is derived from an EMBL/GenBank/DDBJ whole genome shotgun (WGS) entry which is preliminary data.</text>
</comment>
<keyword evidence="3" id="KW-1185">Reference proteome</keyword>
<organism evidence="2 3">
    <name type="scientific">Trypanosoma rangeli</name>
    <dbReference type="NCBI Taxonomy" id="5698"/>
    <lineage>
        <taxon>Eukaryota</taxon>
        <taxon>Discoba</taxon>
        <taxon>Euglenozoa</taxon>
        <taxon>Kinetoplastea</taxon>
        <taxon>Metakinetoplastina</taxon>
        <taxon>Trypanosomatida</taxon>
        <taxon>Trypanosomatidae</taxon>
        <taxon>Trypanosoma</taxon>
        <taxon>Herpetosoma</taxon>
    </lineage>
</organism>
<sequence>MYGLFLVLGCSNAVAAVGGDNPIVEARWPSISGRGVRGWRCPANARGAGVRCGRDASFLGFCARSSAAEVLGPSRLPSPQTLFGARHSRRDAPSVGAAADEKRRALFGTEGSSSLSRSSVGGTISMACFSILLATTLRKGCGTSSAHAVCLLLAAGHRLLRWAAIPLCVHGGGSEMPCAGSALPRLKAVRGIRLWHWGASPASCSALDPVQLKACAIVAAFPWGLFLPARGRGRAATGRRAQLGTPRRRGAMQRHPANAFCAAWGLNSCGCPLPPHRPAHRFSRSARPGAGPCC</sequence>
<dbReference type="RefSeq" id="XP_029233635.1">
    <property type="nucleotide sequence ID" value="XM_029386508.1"/>
</dbReference>
<dbReference type="Proteomes" id="UP000283634">
    <property type="component" value="Unassembled WGS sequence"/>
</dbReference>
<dbReference type="GeneID" id="40333782"/>
<dbReference type="EMBL" id="MKGL01000706">
    <property type="protein sequence ID" value="RNE96333.1"/>
    <property type="molecule type" value="Genomic_DNA"/>
</dbReference>
<evidence type="ECO:0000313" key="2">
    <source>
        <dbReference type="EMBL" id="RNE96333.1"/>
    </source>
</evidence>
<evidence type="ECO:0000313" key="3">
    <source>
        <dbReference type="Proteomes" id="UP000283634"/>
    </source>
</evidence>
<dbReference type="AlphaFoldDB" id="A0A3R7JSX6"/>
<name>A0A3R7JSX6_TRYRA</name>
<accession>A0A3R7JSX6</accession>
<keyword evidence="1" id="KW-0732">Signal</keyword>
<reference evidence="2 3" key="1">
    <citation type="journal article" date="2018" name="BMC Genomics">
        <title>Genomic comparison of Trypanosoma conorhini and Trypanosoma rangeli to Trypanosoma cruzi strains of high and low virulence.</title>
        <authorList>
            <person name="Bradwell K.R."/>
            <person name="Koparde V.N."/>
            <person name="Matveyev A.V."/>
            <person name="Serrano M.G."/>
            <person name="Alves J.M."/>
            <person name="Parikh H."/>
            <person name="Huang B."/>
            <person name="Lee V."/>
            <person name="Espinosa-Alvarez O."/>
            <person name="Ortiz P.A."/>
            <person name="Costa-Martins A.G."/>
            <person name="Teixeira M.M."/>
            <person name="Buck G.A."/>
        </authorList>
    </citation>
    <scope>NUCLEOTIDE SEQUENCE [LARGE SCALE GENOMIC DNA]</scope>
    <source>
        <strain evidence="2 3">AM80</strain>
    </source>
</reference>
<feature type="chain" id="PRO_5018701970" evidence="1">
    <location>
        <begin position="17"/>
        <end position="294"/>
    </location>
</feature>
<gene>
    <name evidence="2" type="ORF">TraAM80_09849</name>
</gene>
<feature type="signal peptide" evidence="1">
    <location>
        <begin position="1"/>
        <end position="16"/>
    </location>
</feature>
<proteinExistence type="predicted"/>
<protein>
    <submittedName>
        <fullName evidence="2">Tbingi protein</fullName>
    </submittedName>
</protein>
<evidence type="ECO:0000256" key="1">
    <source>
        <dbReference type="SAM" id="SignalP"/>
    </source>
</evidence>